<reference evidence="1" key="2">
    <citation type="journal article" date="2023" name="IMA Fungus">
        <title>Comparative genomic study of the Penicillium genus elucidates a diverse pangenome and 15 lateral gene transfer events.</title>
        <authorList>
            <person name="Petersen C."/>
            <person name="Sorensen T."/>
            <person name="Nielsen M.R."/>
            <person name="Sondergaard T.E."/>
            <person name="Sorensen J.L."/>
            <person name="Fitzpatrick D.A."/>
            <person name="Frisvad J.C."/>
            <person name="Nielsen K.L."/>
        </authorList>
    </citation>
    <scope>NUCLEOTIDE SEQUENCE</scope>
    <source>
        <strain evidence="1">IBT 16849</strain>
    </source>
</reference>
<keyword evidence="2" id="KW-1185">Reference proteome</keyword>
<dbReference type="Proteomes" id="UP001150879">
    <property type="component" value="Unassembled WGS sequence"/>
</dbReference>
<comment type="caution">
    <text evidence="1">The sequence shown here is derived from an EMBL/GenBank/DDBJ whole genome shotgun (WGS) entry which is preliminary data.</text>
</comment>
<protein>
    <submittedName>
        <fullName evidence="1">Uncharacterized protein</fullName>
    </submittedName>
</protein>
<proteinExistence type="predicted"/>
<evidence type="ECO:0000313" key="1">
    <source>
        <dbReference type="EMBL" id="KAJ5199559.1"/>
    </source>
</evidence>
<name>A0A9W9JME5_9EURO</name>
<evidence type="ECO:0000313" key="2">
    <source>
        <dbReference type="Proteomes" id="UP001150879"/>
    </source>
</evidence>
<gene>
    <name evidence="1" type="ORF">N7472_004763</name>
</gene>
<dbReference type="AlphaFoldDB" id="A0A9W9JME5"/>
<dbReference type="EMBL" id="JAPQKP010000003">
    <property type="protein sequence ID" value="KAJ5199559.1"/>
    <property type="molecule type" value="Genomic_DNA"/>
</dbReference>
<accession>A0A9W9JME5</accession>
<sequence length="119" mass="13431">MYSGTCRYIYLSVRTSAPIVNRDYSSTPNRTLFPKGKRRHATYDNIFYKEKTYDINTDPKLALPEGIRAAYKVDVINPISEKGLELIIEVLDIAGRTISFSDSSESDGNSFSLKRTILA</sequence>
<organism evidence="1 2">
    <name type="scientific">Penicillium cf. griseofulvum</name>
    <dbReference type="NCBI Taxonomy" id="2972120"/>
    <lineage>
        <taxon>Eukaryota</taxon>
        <taxon>Fungi</taxon>
        <taxon>Dikarya</taxon>
        <taxon>Ascomycota</taxon>
        <taxon>Pezizomycotina</taxon>
        <taxon>Eurotiomycetes</taxon>
        <taxon>Eurotiomycetidae</taxon>
        <taxon>Eurotiales</taxon>
        <taxon>Aspergillaceae</taxon>
        <taxon>Penicillium</taxon>
    </lineage>
</organism>
<reference evidence="1" key="1">
    <citation type="submission" date="2022-11" db="EMBL/GenBank/DDBJ databases">
        <authorList>
            <person name="Petersen C."/>
        </authorList>
    </citation>
    <scope>NUCLEOTIDE SEQUENCE</scope>
    <source>
        <strain evidence="1">IBT 16849</strain>
    </source>
</reference>